<proteinExistence type="predicted"/>
<dbReference type="Proteomes" id="UP001519287">
    <property type="component" value="Unassembled WGS sequence"/>
</dbReference>
<evidence type="ECO:0000313" key="1">
    <source>
        <dbReference type="EMBL" id="MBP1992300.1"/>
    </source>
</evidence>
<accession>A0ABS4IXJ0</accession>
<sequence length="70" mass="7811">MSVRISAGLLECAKERWCPLQLLASHSRPLPLVILTTLAHSLPLPESHEIFMGFFSLTGEVTRVTMQVYS</sequence>
<organism evidence="1 2">
    <name type="scientific">Paenibacillus eucommiae</name>
    <dbReference type="NCBI Taxonomy" id="1355755"/>
    <lineage>
        <taxon>Bacteria</taxon>
        <taxon>Bacillati</taxon>
        <taxon>Bacillota</taxon>
        <taxon>Bacilli</taxon>
        <taxon>Bacillales</taxon>
        <taxon>Paenibacillaceae</taxon>
        <taxon>Paenibacillus</taxon>
    </lineage>
</organism>
<name>A0ABS4IXJ0_9BACL</name>
<evidence type="ECO:0000313" key="2">
    <source>
        <dbReference type="Proteomes" id="UP001519287"/>
    </source>
</evidence>
<gene>
    <name evidence="1" type="ORF">J2Z66_003908</name>
</gene>
<protein>
    <submittedName>
        <fullName evidence="1">Uncharacterized protein</fullName>
    </submittedName>
</protein>
<dbReference type="EMBL" id="JAGGLB010000013">
    <property type="protein sequence ID" value="MBP1992300.1"/>
    <property type="molecule type" value="Genomic_DNA"/>
</dbReference>
<comment type="caution">
    <text evidence="1">The sequence shown here is derived from an EMBL/GenBank/DDBJ whole genome shotgun (WGS) entry which is preliminary data.</text>
</comment>
<reference evidence="1 2" key="1">
    <citation type="submission" date="2021-03" db="EMBL/GenBank/DDBJ databases">
        <title>Genomic Encyclopedia of Type Strains, Phase IV (KMG-IV): sequencing the most valuable type-strain genomes for metagenomic binning, comparative biology and taxonomic classification.</title>
        <authorList>
            <person name="Goeker M."/>
        </authorList>
    </citation>
    <scope>NUCLEOTIDE SEQUENCE [LARGE SCALE GENOMIC DNA]</scope>
    <source>
        <strain evidence="1 2">DSM 26048</strain>
    </source>
</reference>
<keyword evidence="2" id="KW-1185">Reference proteome</keyword>